<sequence>MAVLPIVVPILDEVVPDKFGGDITPSGLLHNKIREFLAKKTQKLQ</sequence>
<protein>
    <submittedName>
        <fullName evidence="1">Uncharacterized protein</fullName>
    </submittedName>
</protein>
<keyword evidence="2" id="KW-1185">Reference proteome</keyword>
<organism evidence="1 2">
    <name type="scientific">Richelia sinica FACHB-800</name>
    <dbReference type="NCBI Taxonomy" id="1357546"/>
    <lineage>
        <taxon>Bacteria</taxon>
        <taxon>Bacillati</taxon>
        <taxon>Cyanobacteriota</taxon>
        <taxon>Cyanophyceae</taxon>
        <taxon>Nostocales</taxon>
        <taxon>Nostocaceae</taxon>
        <taxon>Richelia</taxon>
    </lineage>
</organism>
<accession>A0A975Y2Z9</accession>
<gene>
    <name evidence="1" type="ORF">B6N60_00291</name>
</gene>
<name>A0A975Y2Z9_9NOST</name>
<dbReference type="Proteomes" id="UP000683511">
    <property type="component" value="Chromosome"/>
</dbReference>
<reference evidence="1" key="1">
    <citation type="submission" date="2017-04" db="EMBL/GenBank/DDBJ databases">
        <title>Genome deletions in a multicellular cyanobacterial endosymbiont for morphological adaptation in marine diatoms.</title>
        <authorList>
            <person name="Wang Y."/>
            <person name="Gao H."/>
            <person name="Li R."/>
            <person name="Xu X."/>
        </authorList>
    </citation>
    <scope>NUCLEOTIDE SEQUENCE</scope>
    <source>
        <strain evidence="1">FACHB 800</strain>
    </source>
</reference>
<proteinExistence type="predicted"/>
<evidence type="ECO:0000313" key="2">
    <source>
        <dbReference type="Proteomes" id="UP000683511"/>
    </source>
</evidence>
<dbReference type="RefSeq" id="WP_206756235.1">
    <property type="nucleotide sequence ID" value="NZ_CP021056.1"/>
</dbReference>
<dbReference type="EMBL" id="CP021056">
    <property type="protein sequence ID" value="QXE21614.1"/>
    <property type="molecule type" value="Genomic_DNA"/>
</dbReference>
<evidence type="ECO:0000313" key="1">
    <source>
        <dbReference type="EMBL" id="QXE21614.1"/>
    </source>
</evidence>
<dbReference type="AlphaFoldDB" id="A0A975Y2Z9"/>
<dbReference type="KEGG" id="rsin:B6N60_00291"/>